<feature type="compositionally biased region" description="Polar residues" evidence="6">
    <location>
        <begin position="532"/>
        <end position="546"/>
    </location>
</feature>
<sequence>MGRKGDKGEVIHSGHFMVSDFEAEAQDDEENVLLEIPGDTYDGGQEDEAPLLPLGGLGGHNYFPQQQQQQQQQHHHGKGGVIIYGKKSKIETLSIDSSLTKLFNAMSICYRHKITSPKWNRFKGLKLRWKDKIRLNNIIWRCWHMQFIRKKRMTVCQFALDVDIHNKPEAIVLEGKYWKRQLDAVTAEYKKWRIYYKNKISGRNTLEPDASLFELEGMDFTRTSGLPASLEDGDLNEFMDFTDVLFNSLINNPSQPFAFPNPREIARGTGNSDFIQPGLIQLQPNLDDFMDIVEPLQEMLAGRGLAPVPEEGDLLGLAEVAEAPELPPPPQITNSTSSPSLQYTVRLTTASAFTPTPGHTDTASTFLQQTSPTHTSPVHSKPLHHHQEVPQQQQLYHQQEVQQQQQQVVVTTLPSQSPPLYQSGIQLLQQQSHTPTQQQLHQPLSPTQLHQPLTPPQLHQPLTPPQQLHTANQQLHQQPHTPPQQLQPHQPQTPPQQLHQQTHTSSQLQPHSHHHQQQQQPRSFIRSHSQHELGSNHQAPSQQQPSFVIPKRYNRAALQYVELLCLWEEYVSTGSSNPVTAAPPPPPAAAAERRGLCKRQQPSLTHNNFIMSPYWSAAHSIKFVCGSATGIYTRGRGRGCAGELRMRGGGTTRH</sequence>
<keyword evidence="5" id="KW-0539">Nucleus</keyword>
<feature type="compositionally biased region" description="Low complexity" evidence="6">
    <location>
        <begin position="389"/>
        <end position="400"/>
    </location>
</feature>
<dbReference type="GO" id="GO:0000978">
    <property type="term" value="F:RNA polymerase II cis-regulatory region sequence-specific DNA binding"/>
    <property type="evidence" value="ECO:0007669"/>
    <property type="project" value="TreeGrafter"/>
</dbReference>
<evidence type="ECO:0000313" key="8">
    <source>
        <dbReference type="Proteomes" id="UP001292094"/>
    </source>
</evidence>
<keyword evidence="3" id="KW-0238">DNA-binding</keyword>
<accession>A0AAE1P4M7</accession>
<proteinExistence type="predicted"/>
<keyword evidence="2" id="KW-0805">Transcription regulation</keyword>
<dbReference type="AlphaFoldDB" id="A0AAE1P4M7"/>
<evidence type="ECO:0000256" key="2">
    <source>
        <dbReference type="ARBA" id="ARBA00023015"/>
    </source>
</evidence>
<evidence type="ECO:0000256" key="5">
    <source>
        <dbReference type="ARBA" id="ARBA00023242"/>
    </source>
</evidence>
<feature type="compositionally biased region" description="Polar residues" evidence="6">
    <location>
        <begin position="352"/>
        <end position="378"/>
    </location>
</feature>
<feature type="region of interest" description="Disordered" evidence="6">
    <location>
        <begin position="352"/>
        <end position="400"/>
    </location>
</feature>
<dbReference type="EMBL" id="JAWZYT010003026">
    <property type="protein sequence ID" value="KAK4300580.1"/>
    <property type="molecule type" value="Genomic_DNA"/>
</dbReference>
<name>A0AAE1P4M7_9EUCA</name>
<organism evidence="7 8">
    <name type="scientific">Petrolisthes manimaculis</name>
    <dbReference type="NCBI Taxonomy" id="1843537"/>
    <lineage>
        <taxon>Eukaryota</taxon>
        <taxon>Metazoa</taxon>
        <taxon>Ecdysozoa</taxon>
        <taxon>Arthropoda</taxon>
        <taxon>Crustacea</taxon>
        <taxon>Multicrustacea</taxon>
        <taxon>Malacostraca</taxon>
        <taxon>Eumalacostraca</taxon>
        <taxon>Eucarida</taxon>
        <taxon>Decapoda</taxon>
        <taxon>Pleocyemata</taxon>
        <taxon>Anomura</taxon>
        <taxon>Galatheoidea</taxon>
        <taxon>Porcellanidae</taxon>
        <taxon>Petrolisthes</taxon>
    </lineage>
</organism>
<evidence type="ECO:0000256" key="1">
    <source>
        <dbReference type="ARBA" id="ARBA00004123"/>
    </source>
</evidence>
<dbReference type="CDD" id="cd21739">
    <property type="entry name" value="NES2-NLS_ChREBP-like"/>
    <property type="match status" value="1"/>
</dbReference>
<dbReference type="GO" id="GO:0005634">
    <property type="term" value="C:nucleus"/>
    <property type="evidence" value="ECO:0007669"/>
    <property type="project" value="UniProtKB-SubCell"/>
</dbReference>
<feature type="region of interest" description="Disordered" evidence="6">
    <location>
        <begin position="430"/>
        <end position="546"/>
    </location>
</feature>
<comment type="subcellular location">
    <subcellularLocation>
        <location evidence="1">Nucleus</location>
    </subcellularLocation>
</comment>
<dbReference type="InterPro" id="IPR052207">
    <property type="entry name" value="Max-like/E-box_TFs"/>
</dbReference>
<keyword evidence="4" id="KW-0804">Transcription</keyword>
<feature type="compositionally biased region" description="Low complexity" evidence="6">
    <location>
        <begin position="430"/>
        <end position="510"/>
    </location>
</feature>
<comment type="caution">
    <text evidence="7">The sequence shown here is derived from an EMBL/GenBank/DDBJ whole genome shotgun (WGS) entry which is preliminary data.</text>
</comment>
<evidence type="ECO:0000256" key="6">
    <source>
        <dbReference type="SAM" id="MobiDB-lite"/>
    </source>
</evidence>
<dbReference type="PANTHER" id="PTHR15741">
    <property type="entry name" value="BASIC HELIX-LOOP-HELIX ZIP TRANSCRIPTION FACTOR"/>
    <property type="match status" value="1"/>
</dbReference>
<keyword evidence="8" id="KW-1185">Reference proteome</keyword>
<evidence type="ECO:0000256" key="4">
    <source>
        <dbReference type="ARBA" id="ARBA00023163"/>
    </source>
</evidence>
<evidence type="ECO:0000256" key="3">
    <source>
        <dbReference type="ARBA" id="ARBA00023125"/>
    </source>
</evidence>
<dbReference type="Proteomes" id="UP001292094">
    <property type="component" value="Unassembled WGS sequence"/>
</dbReference>
<evidence type="ECO:0008006" key="9">
    <source>
        <dbReference type="Google" id="ProtNLM"/>
    </source>
</evidence>
<protein>
    <recommendedName>
        <fullName evidence="9">MLX-interacting protein</fullName>
    </recommendedName>
</protein>
<dbReference type="GO" id="GO:0000981">
    <property type="term" value="F:DNA-binding transcription factor activity, RNA polymerase II-specific"/>
    <property type="evidence" value="ECO:0007669"/>
    <property type="project" value="TreeGrafter"/>
</dbReference>
<gene>
    <name evidence="7" type="ORF">Pmani_027218</name>
</gene>
<evidence type="ECO:0000313" key="7">
    <source>
        <dbReference type="EMBL" id="KAK4300580.1"/>
    </source>
</evidence>
<dbReference type="PANTHER" id="PTHR15741:SF37">
    <property type="entry name" value="LD38259P"/>
    <property type="match status" value="1"/>
</dbReference>
<reference evidence="7" key="1">
    <citation type="submission" date="2023-11" db="EMBL/GenBank/DDBJ databases">
        <title>Genome assemblies of two species of porcelain crab, Petrolisthes cinctipes and Petrolisthes manimaculis (Anomura: Porcellanidae).</title>
        <authorList>
            <person name="Angst P."/>
        </authorList>
    </citation>
    <scope>NUCLEOTIDE SEQUENCE</scope>
    <source>
        <strain evidence="7">PB745_02</strain>
        <tissue evidence="7">Gill</tissue>
    </source>
</reference>